<dbReference type="AlphaFoldDB" id="A0A7S1AIS9"/>
<evidence type="ECO:0000256" key="3">
    <source>
        <dbReference type="ARBA" id="ARBA00017267"/>
    </source>
</evidence>
<proteinExistence type="inferred from homology"/>
<evidence type="ECO:0000256" key="2">
    <source>
        <dbReference type="ARBA" id="ARBA00012908"/>
    </source>
</evidence>
<evidence type="ECO:0000256" key="6">
    <source>
        <dbReference type="ARBA" id="ARBA00022777"/>
    </source>
</evidence>
<dbReference type="Gene3D" id="3.40.1160.10">
    <property type="entry name" value="Acetylglutamate kinase-like"/>
    <property type="match status" value="1"/>
</dbReference>
<feature type="domain" description="Aspartate/glutamate/uridylate kinase" evidence="12">
    <location>
        <begin position="6"/>
        <end position="246"/>
    </location>
</feature>
<protein>
    <recommendedName>
        <fullName evidence="3">Isopentenyl phosphate kinase</fullName>
        <ecNumber evidence="2">2.7.4.26</ecNumber>
    </recommendedName>
</protein>
<feature type="binding site" evidence="10">
    <location>
        <position position="239"/>
    </location>
    <ligand>
        <name>ATP</name>
        <dbReference type="ChEBI" id="CHEBI:30616"/>
    </ligand>
</feature>
<evidence type="ECO:0000256" key="10">
    <source>
        <dbReference type="PIRSR" id="PIRSR016496-1"/>
    </source>
</evidence>
<dbReference type="PANTHER" id="PTHR43654:SF1">
    <property type="entry name" value="ISOPENTENYL PHOSPHATE KINASE"/>
    <property type="match status" value="1"/>
</dbReference>
<dbReference type="GO" id="GO:0016301">
    <property type="term" value="F:kinase activity"/>
    <property type="evidence" value="ECO:0007669"/>
    <property type="project" value="UniProtKB-KW"/>
</dbReference>
<feature type="binding site" evidence="10">
    <location>
        <position position="53"/>
    </location>
    <ligand>
        <name>ATP</name>
        <dbReference type="ChEBI" id="CHEBI:30616"/>
    </ligand>
</feature>
<dbReference type="InterPro" id="IPR001048">
    <property type="entry name" value="Asp/Glu/Uridylate_kinase"/>
</dbReference>
<evidence type="ECO:0000256" key="9">
    <source>
        <dbReference type="ARBA" id="ARBA00049063"/>
    </source>
</evidence>
<feature type="binding site" evidence="10">
    <location>
        <position position="235"/>
    </location>
    <ligand>
        <name>ATP</name>
        <dbReference type="ChEBI" id="CHEBI:30616"/>
    </ligand>
</feature>
<keyword evidence="7 10" id="KW-0067">ATP-binding</keyword>
<dbReference type="SUPFAM" id="SSF53633">
    <property type="entry name" value="Carbamate kinase-like"/>
    <property type="match status" value="1"/>
</dbReference>
<dbReference type="GO" id="GO:0005829">
    <property type="term" value="C:cytosol"/>
    <property type="evidence" value="ECO:0007669"/>
    <property type="project" value="TreeGrafter"/>
</dbReference>
<keyword evidence="6" id="KW-0418">Kinase</keyword>
<dbReference type="NCBIfam" id="NF040647">
    <property type="entry name" value="IPPK_Arch"/>
    <property type="match status" value="1"/>
</dbReference>
<feature type="site" description="Transition state stabilizer" evidence="11">
    <location>
        <position position="18"/>
    </location>
</feature>
<evidence type="ECO:0000259" key="12">
    <source>
        <dbReference type="Pfam" id="PF00696"/>
    </source>
</evidence>
<keyword evidence="8" id="KW-0414">Isoprene biosynthesis</keyword>
<evidence type="ECO:0000256" key="8">
    <source>
        <dbReference type="ARBA" id="ARBA00023229"/>
    </source>
</evidence>
<dbReference type="PIRSF" id="PIRSF016496">
    <property type="entry name" value="Kin_FomA"/>
    <property type="match status" value="1"/>
</dbReference>
<dbReference type="InterPro" id="IPR036393">
    <property type="entry name" value="AceGlu_kinase-like_sf"/>
</dbReference>
<comment type="catalytic activity">
    <reaction evidence="9">
        <text>isopentenyl phosphate + ATP = isopentenyl diphosphate + ADP</text>
        <dbReference type="Rhea" id="RHEA:33963"/>
        <dbReference type="ChEBI" id="CHEBI:30616"/>
        <dbReference type="ChEBI" id="CHEBI:65078"/>
        <dbReference type="ChEBI" id="CHEBI:128769"/>
        <dbReference type="ChEBI" id="CHEBI:456216"/>
        <dbReference type="EC" id="2.7.4.26"/>
    </reaction>
</comment>
<evidence type="ECO:0000256" key="5">
    <source>
        <dbReference type="ARBA" id="ARBA00022741"/>
    </source>
</evidence>
<feature type="binding site" evidence="10">
    <location>
        <position position="168"/>
    </location>
    <ligand>
        <name>substrate</name>
    </ligand>
</feature>
<feature type="binding site" evidence="10">
    <location>
        <position position="189"/>
    </location>
    <ligand>
        <name>ATP</name>
        <dbReference type="ChEBI" id="CHEBI:30616"/>
    </ligand>
</feature>
<keyword evidence="4" id="KW-0808">Transferase</keyword>
<evidence type="ECO:0000256" key="4">
    <source>
        <dbReference type="ARBA" id="ARBA00022679"/>
    </source>
</evidence>
<dbReference type="GO" id="GO:0102043">
    <property type="term" value="F:isopentenyl phosphate kinase activity"/>
    <property type="evidence" value="ECO:0007669"/>
    <property type="project" value="UniProtKB-EC"/>
</dbReference>
<organism evidence="13">
    <name type="scientific">Noctiluca scintillans</name>
    <name type="common">Sea sparkle</name>
    <name type="synonym">Red tide dinoflagellate</name>
    <dbReference type="NCBI Taxonomy" id="2966"/>
    <lineage>
        <taxon>Eukaryota</taxon>
        <taxon>Sar</taxon>
        <taxon>Alveolata</taxon>
        <taxon>Dinophyceae</taxon>
        <taxon>Noctilucales</taxon>
        <taxon>Noctilucaceae</taxon>
        <taxon>Noctiluca</taxon>
    </lineage>
</organism>
<keyword evidence="5 10" id="KW-0547">Nucleotide-binding</keyword>
<evidence type="ECO:0000256" key="7">
    <source>
        <dbReference type="ARBA" id="ARBA00022840"/>
    </source>
</evidence>
<dbReference type="GO" id="GO:0016114">
    <property type="term" value="P:terpenoid biosynthetic process"/>
    <property type="evidence" value="ECO:0007669"/>
    <property type="project" value="TreeGrafter"/>
</dbReference>
<name>A0A7S1AIS9_NOCSC</name>
<accession>A0A7S1AIS9</accession>
<feature type="binding site" evidence="10">
    <location>
        <position position="57"/>
    </location>
    <ligand>
        <name>substrate</name>
    </ligand>
</feature>
<dbReference type="GO" id="GO:0005524">
    <property type="term" value="F:ATP binding"/>
    <property type="evidence" value="ECO:0007669"/>
    <property type="project" value="UniProtKB-KW"/>
</dbReference>
<evidence type="ECO:0000256" key="1">
    <source>
        <dbReference type="ARBA" id="ARBA00010540"/>
    </source>
</evidence>
<evidence type="ECO:0000313" key="13">
    <source>
        <dbReference type="EMBL" id="CAD8855538.1"/>
    </source>
</evidence>
<comment type="similarity">
    <text evidence="1">Belongs to the isopentenyl phosphate kinase family.</text>
</comment>
<sequence length="284" mass="29338">MECVDVVVKIGGSACTKKAEFETLNEVALGESAAQLAALAAEGTSLAIVHGAGSFGHQYARQYNISSGGESGGARPLPAITREGFAKTRLSVSKLNRFVTEALVEHGLPAVSLCPCPFVCTTGKKLSGGRLPESAVNGARALLSSGLVPLVHGDAVLDDAQGVAILSGDIWMVELARELGAKSAVFITDVDGVFTKPPTEPDAELVREILFDLETKDLELTGVSMNVAGHDVTGGLKAKLDCAGEVLLGAPSVEAVYIVRAGSESAAEALRGEVPSQGTTLRRK</sequence>
<dbReference type="InterPro" id="IPR024192">
    <property type="entry name" value="Fosfomycin_R_FomA-type"/>
</dbReference>
<feature type="binding site" evidence="10">
    <location>
        <begin position="9"/>
        <end position="13"/>
    </location>
    <ligand>
        <name>ATP</name>
        <dbReference type="ChEBI" id="CHEBI:30616"/>
    </ligand>
</feature>
<dbReference type="EMBL" id="HBFQ01042264">
    <property type="protein sequence ID" value="CAD8855538.1"/>
    <property type="molecule type" value="Transcribed_RNA"/>
</dbReference>
<gene>
    <name evidence="13" type="ORF">NSCI0253_LOCUS29890</name>
</gene>
<dbReference type="Pfam" id="PF00696">
    <property type="entry name" value="AA_kinase"/>
    <property type="match status" value="1"/>
</dbReference>
<evidence type="ECO:0000256" key="11">
    <source>
        <dbReference type="PIRSR" id="PIRSR016496-2"/>
    </source>
</evidence>
<reference evidence="13" key="1">
    <citation type="submission" date="2021-01" db="EMBL/GenBank/DDBJ databases">
        <authorList>
            <person name="Corre E."/>
            <person name="Pelletier E."/>
            <person name="Niang G."/>
            <person name="Scheremetjew M."/>
            <person name="Finn R."/>
            <person name="Kale V."/>
            <person name="Holt S."/>
            <person name="Cochrane G."/>
            <person name="Meng A."/>
            <person name="Brown T."/>
            <person name="Cohen L."/>
        </authorList>
    </citation>
    <scope>NUCLEOTIDE SEQUENCE</scope>
</reference>
<dbReference type="PANTHER" id="PTHR43654">
    <property type="entry name" value="GLUTAMATE 5-KINASE"/>
    <property type="match status" value="1"/>
</dbReference>
<dbReference type="EC" id="2.7.4.26" evidence="2"/>
<feature type="binding site" evidence="10">
    <location>
        <position position="52"/>
    </location>
    <ligand>
        <name>substrate</name>
    </ligand>
</feature>